<dbReference type="InterPro" id="IPR017853">
    <property type="entry name" value="GH"/>
</dbReference>
<comment type="similarity">
    <text evidence="2 6">Belongs to the glycosyl hydrolase 53 family.</text>
</comment>
<dbReference type="SUPFAM" id="SSF49785">
    <property type="entry name" value="Galactose-binding domain-like"/>
    <property type="match status" value="1"/>
</dbReference>
<evidence type="ECO:0000313" key="9">
    <source>
        <dbReference type="EMBL" id="NOV01111.1"/>
    </source>
</evidence>
<dbReference type="InterPro" id="IPR011683">
    <property type="entry name" value="Glyco_hydro_53"/>
</dbReference>
<dbReference type="Gene3D" id="1.20.1270.90">
    <property type="entry name" value="AF1782-like"/>
    <property type="match status" value="1"/>
</dbReference>
<proteinExistence type="inferred from homology"/>
<keyword evidence="5 6" id="KW-0326">Glycosidase</keyword>
<dbReference type="InterPro" id="IPR016134">
    <property type="entry name" value="Dockerin_dom"/>
</dbReference>
<dbReference type="InterPro" id="IPR018247">
    <property type="entry name" value="EF_Hand_1_Ca_BS"/>
</dbReference>
<dbReference type="InterPro" id="IPR002102">
    <property type="entry name" value="Cohesin_dom"/>
</dbReference>
<feature type="domain" description="Dockerin" evidence="8">
    <location>
        <begin position="853"/>
        <end position="915"/>
    </location>
</feature>
<dbReference type="EMBL" id="WHNZ01000026">
    <property type="protein sequence ID" value="NOV01111.1"/>
    <property type="molecule type" value="Genomic_DNA"/>
</dbReference>
<evidence type="ECO:0000313" key="10">
    <source>
        <dbReference type="Proteomes" id="UP000618579"/>
    </source>
</evidence>
<comment type="catalytic activity">
    <reaction evidence="1 6">
        <text>The enzyme specifically hydrolyzes (1-&gt;4)-beta-D-galactosidic linkages in type I arabinogalactans.</text>
        <dbReference type="EC" id="3.2.1.89"/>
    </reaction>
</comment>
<feature type="domain" description="F5/8 type C" evidence="7">
    <location>
        <begin position="40"/>
        <end position="180"/>
    </location>
</feature>
<dbReference type="Gene3D" id="3.20.20.80">
    <property type="entry name" value="Glycosidases"/>
    <property type="match status" value="1"/>
</dbReference>
<dbReference type="Proteomes" id="UP000618579">
    <property type="component" value="Unassembled WGS sequence"/>
</dbReference>
<dbReference type="SUPFAM" id="SSF49384">
    <property type="entry name" value="Carbohydrate-binding domain"/>
    <property type="match status" value="1"/>
</dbReference>
<dbReference type="InterPro" id="IPR000421">
    <property type="entry name" value="FA58C"/>
</dbReference>
<reference evidence="9 10" key="1">
    <citation type="submission" date="2019-10" db="EMBL/GenBank/DDBJ databases">
        <title>Description of Paenibacillus pedi sp. nov.</title>
        <authorList>
            <person name="Carlier A."/>
            <person name="Qi S."/>
        </authorList>
    </citation>
    <scope>NUCLEOTIDE SEQUENCE [LARGE SCALE GENOMIC DNA]</scope>
    <source>
        <strain evidence="9 10">LMG 31457</strain>
    </source>
</reference>
<accession>A0ABX1ZM26</accession>
<evidence type="ECO:0000256" key="3">
    <source>
        <dbReference type="ARBA" id="ARBA00012556"/>
    </source>
</evidence>
<dbReference type="Gene3D" id="1.10.1330.10">
    <property type="entry name" value="Dockerin domain"/>
    <property type="match status" value="1"/>
</dbReference>
<dbReference type="InterPro" id="IPR002105">
    <property type="entry name" value="Dockerin_1_rpt"/>
</dbReference>
<name>A0ABX1ZM26_9BACL</name>
<dbReference type="PANTHER" id="PTHR34983:SF1">
    <property type="entry name" value="ARABINOGALACTAN ENDO-BETA-1,4-GALACTANASE A"/>
    <property type="match status" value="1"/>
</dbReference>
<dbReference type="Pfam" id="PF07554">
    <property type="entry name" value="FIVAR"/>
    <property type="match status" value="1"/>
</dbReference>
<dbReference type="PANTHER" id="PTHR34983">
    <property type="entry name" value="ARABINOGALACTAN ENDO-BETA-1,4-GALACTANASE A"/>
    <property type="match status" value="1"/>
</dbReference>
<dbReference type="PROSITE" id="PS51766">
    <property type="entry name" value="DOCKERIN"/>
    <property type="match status" value="1"/>
</dbReference>
<dbReference type="EC" id="3.2.1.89" evidence="3 6"/>
<dbReference type="InterPro" id="IPR036439">
    <property type="entry name" value="Dockerin_dom_sf"/>
</dbReference>
<dbReference type="Pfam" id="PF00963">
    <property type="entry name" value="Cohesin"/>
    <property type="match status" value="1"/>
</dbReference>
<evidence type="ECO:0000256" key="5">
    <source>
        <dbReference type="ARBA" id="ARBA00023295"/>
    </source>
</evidence>
<dbReference type="CDD" id="cd08547">
    <property type="entry name" value="Type_II_cohesin"/>
    <property type="match status" value="1"/>
</dbReference>
<evidence type="ECO:0000256" key="6">
    <source>
        <dbReference type="RuleBase" id="RU361192"/>
    </source>
</evidence>
<gene>
    <name evidence="9" type="ORF">GC097_13920</name>
</gene>
<dbReference type="InterPro" id="IPR011081">
    <property type="entry name" value="Big_4"/>
</dbReference>
<dbReference type="Pfam" id="PF07745">
    <property type="entry name" value="Glyco_hydro_53"/>
    <property type="match status" value="1"/>
</dbReference>
<evidence type="ECO:0000256" key="2">
    <source>
        <dbReference type="ARBA" id="ARBA00010687"/>
    </source>
</evidence>
<sequence>MSIVFVGGKQVKKMRKLLCTGMVLSTIAGMLPVGASAMNGTAEITPIESNIAKKFWVTPSSDSGNATSKLATDENMNTAWVADDNEAGHWLKLDLGGSYDNVRKTEVVFADNNAVYKYKIEGSADGTNWYVLADRTNNTVVSEGFTDLFNQKGTRYLRITLTGASDGARMGIKEMKAFNYLRDDTILGADMSYADQYSSRNYYLNPKDADKGPGPNVFDLVKDRGMKFVRLRIWNEPRSESTGNLSSPDYISPTRSAAVAKQIKARNLELGIDFHYADSWADPQHQPKPKAWATLPFNELVTAVHDYTYTYTKQLVDQGTTPDVVAIGNEIINGFMWGSEQAEMSPVPTTPAYAASATGKLTYWSQPGGAILWKYWRSSDPVEQQKYNDSWDRLSSLVAAGVKAVREVSPAIKVELHTTVNKDPDPMNMLPKTMEFWNQLLTRIKAKGADVNTLAMSYYSDWHGTIANLEEDLHTYTTTYPQYDVNIAETAYPTSGCPNGLGDSTIPCTVQGQADFMKAVITASNDVINNKSRGVLVWEPQNYRPMFAAVSGMSNYYEPYASIDVYNKTFAKNVLEGNVYVTTNKTKAPALPAKVNMLTMSDGSIVPVPVTWNAVNPNDYLGVGGFTVTGKTAYGNVTAKVSVVEETTTVLRGANKVTAGQNFDLTYGIEHVDQNVYAQDITVKYDPAQVEFVGASSLRDGFVIVDKVATSGQVRLITANLGSDHAAQNDWLKLTFKALANSPGSTTVQLSNVLVADEHGVETSLNGASHSVQIGVIDKAALGALITSAQGTHDAAVEGSKPGQYQAGSKAIFQTAIDKANSVFTNAAATQTDVDQAVSGLNAAIQAFNASVVSRASADTNGDGKISIGDLAIVAAAYGQTSASPDWDLYKIADINGDGKVDIEDLSQVAREILQ</sequence>
<evidence type="ECO:0000259" key="7">
    <source>
        <dbReference type="PROSITE" id="PS50022"/>
    </source>
</evidence>
<protein>
    <recommendedName>
        <fullName evidence="3 6">Arabinogalactan endo-beta-1,4-galactanase</fullName>
        <ecNumber evidence="3 6">3.2.1.89</ecNumber>
    </recommendedName>
</protein>
<dbReference type="Gene3D" id="2.60.120.260">
    <property type="entry name" value="Galactose-binding domain-like"/>
    <property type="match status" value="1"/>
</dbReference>
<evidence type="ECO:0000259" key="8">
    <source>
        <dbReference type="PROSITE" id="PS51766"/>
    </source>
</evidence>
<dbReference type="Gene3D" id="2.60.40.680">
    <property type="match status" value="1"/>
</dbReference>
<dbReference type="InterPro" id="IPR008979">
    <property type="entry name" value="Galactose-bd-like_sf"/>
</dbReference>
<dbReference type="CDD" id="cd14254">
    <property type="entry name" value="Dockerin_II"/>
    <property type="match status" value="1"/>
</dbReference>
<evidence type="ECO:0000256" key="1">
    <source>
        <dbReference type="ARBA" id="ARBA00001695"/>
    </source>
</evidence>
<keyword evidence="4 6" id="KW-0378">Hydrolase</keyword>
<dbReference type="Pfam" id="PF00754">
    <property type="entry name" value="F5_F8_type_C"/>
    <property type="match status" value="1"/>
</dbReference>
<dbReference type="SUPFAM" id="SSF63446">
    <property type="entry name" value="Type I dockerin domain"/>
    <property type="match status" value="1"/>
</dbReference>
<keyword evidence="10" id="KW-1185">Reference proteome</keyword>
<dbReference type="PROSITE" id="PS00018">
    <property type="entry name" value="EF_HAND_1"/>
    <property type="match status" value="2"/>
</dbReference>
<organism evidence="9 10">
    <name type="scientific">Paenibacillus planticolens</name>
    <dbReference type="NCBI Taxonomy" id="2654976"/>
    <lineage>
        <taxon>Bacteria</taxon>
        <taxon>Bacillati</taxon>
        <taxon>Bacillota</taxon>
        <taxon>Bacilli</taxon>
        <taxon>Bacillales</taxon>
        <taxon>Paenibacillaceae</taxon>
        <taxon>Paenibacillus</taxon>
    </lineage>
</organism>
<dbReference type="Pfam" id="PF07532">
    <property type="entry name" value="Big_4"/>
    <property type="match status" value="1"/>
</dbReference>
<dbReference type="InterPro" id="IPR008965">
    <property type="entry name" value="CBM2/CBM3_carb-bd_dom_sf"/>
</dbReference>
<dbReference type="PROSITE" id="PS50022">
    <property type="entry name" value="FA58C_3"/>
    <property type="match status" value="1"/>
</dbReference>
<dbReference type="SUPFAM" id="SSF51445">
    <property type="entry name" value="(Trans)glycosidases"/>
    <property type="match status" value="1"/>
</dbReference>
<comment type="caution">
    <text evidence="9">The sequence shown here is derived from an EMBL/GenBank/DDBJ whole genome shotgun (WGS) entry which is preliminary data.</text>
</comment>
<dbReference type="Pfam" id="PF00404">
    <property type="entry name" value="Dockerin_1"/>
    <property type="match status" value="1"/>
</dbReference>
<evidence type="ECO:0000256" key="4">
    <source>
        <dbReference type="ARBA" id="ARBA00022801"/>
    </source>
</evidence>